<dbReference type="AlphaFoldDB" id="A0A6B3BJS4"/>
<dbReference type="RefSeq" id="WP_164313155.1">
    <property type="nucleotide sequence ID" value="NZ_JAAGLU010000005.1"/>
</dbReference>
<evidence type="ECO:0008006" key="3">
    <source>
        <dbReference type="Google" id="ProtNLM"/>
    </source>
</evidence>
<dbReference type="EMBL" id="JAAGLU010000005">
    <property type="protein sequence ID" value="NEC85714.1"/>
    <property type="molecule type" value="Genomic_DNA"/>
</dbReference>
<keyword evidence="1" id="KW-1133">Transmembrane helix</keyword>
<gene>
    <name evidence="2" type="ORF">G3I71_07720</name>
</gene>
<keyword evidence="1" id="KW-0472">Membrane</keyword>
<feature type="transmembrane region" description="Helical" evidence="1">
    <location>
        <begin position="119"/>
        <end position="142"/>
    </location>
</feature>
<accession>A0A6B3BJS4</accession>
<organism evidence="2">
    <name type="scientific">Streptomyces sp. SID12501</name>
    <dbReference type="NCBI Taxonomy" id="2706042"/>
    <lineage>
        <taxon>Bacteria</taxon>
        <taxon>Bacillati</taxon>
        <taxon>Actinomycetota</taxon>
        <taxon>Actinomycetes</taxon>
        <taxon>Kitasatosporales</taxon>
        <taxon>Streptomycetaceae</taxon>
        <taxon>Streptomyces</taxon>
    </lineage>
</organism>
<sequence>MDVMFYGVPTLIIVMTVLMAAFVIRRVLRMRRAWNSGLTAEARCIRTYTTTSGGSGDSSVSTSLHHVYEFVARDGRTVRFEEPHGPGTVIEGDYVTVFYSEGERINATAHRPSPVRHGLALAGILGFLGVMVVFCVGFMVTYSQIFEPIGDMFFGDDSGYSSTDSGTVDGFPEGWDVTTESP</sequence>
<proteinExistence type="predicted"/>
<feature type="transmembrane region" description="Helical" evidence="1">
    <location>
        <begin position="6"/>
        <end position="24"/>
    </location>
</feature>
<evidence type="ECO:0000313" key="2">
    <source>
        <dbReference type="EMBL" id="NEC85714.1"/>
    </source>
</evidence>
<reference evidence="2" key="1">
    <citation type="submission" date="2020-01" db="EMBL/GenBank/DDBJ databases">
        <title>Insect and environment-associated Actinomycetes.</title>
        <authorList>
            <person name="Currrie C."/>
            <person name="Chevrette M."/>
            <person name="Carlson C."/>
            <person name="Stubbendieck R."/>
            <person name="Wendt-Pienkowski E."/>
        </authorList>
    </citation>
    <scope>NUCLEOTIDE SEQUENCE</scope>
    <source>
        <strain evidence="2">SID12501</strain>
    </source>
</reference>
<keyword evidence="1" id="KW-0812">Transmembrane</keyword>
<name>A0A6B3BJS4_9ACTN</name>
<evidence type="ECO:0000256" key="1">
    <source>
        <dbReference type="SAM" id="Phobius"/>
    </source>
</evidence>
<comment type="caution">
    <text evidence="2">The sequence shown here is derived from an EMBL/GenBank/DDBJ whole genome shotgun (WGS) entry which is preliminary data.</text>
</comment>
<protein>
    <recommendedName>
        <fullName evidence="3">DUF3592 domain-containing protein</fullName>
    </recommendedName>
</protein>